<organism evidence="3 4">
    <name type="scientific">Rhodobaculum claviforme</name>
    <dbReference type="NCBI Taxonomy" id="1549854"/>
    <lineage>
        <taxon>Bacteria</taxon>
        <taxon>Pseudomonadati</taxon>
        <taxon>Pseudomonadota</taxon>
        <taxon>Alphaproteobacteria</taxon>
        <taxon>Rhodobacterales</taxon>
        <taxon>Paracoccaceae</taxon>
        <taxon>Rhodobaculum</taxon>
    </lineage>
</organism>
<reference evidence="3" key="1">
    <citation type="submission" date="2017-05" db="EMBL/GenBank/DDBJ databases">
        <authorList>
            <person name="Imhoff J.F."/>
            <person name="Rahn T."/>
            <person name="Kuenzel S."/>
            <person name="Neulinger S.C."/>
        </authorList>
    </citation>
    <scope>NUCLEOTIDE SEQUENCE</scope>
    <source>
        <strain evidence="3">LMG 28126</strain>
    </source>
</reference>
<accession>A0A934TLJ2</accession>
<dbReference type="InterPro" id="IPR022472">
    <property type="entry name" value="VPLPA-CTERM"/>
</dbReference>
<keyword evidence="1" id="KW-0812">Transmembrane</keyword>
<feature type="transmembrane region" description="Helical" evidence="1">
    <location>
        <begin position="210"/>
        <end position="230"/>
    </location>
</feature>
<evidence type="ECO:0008006" key="5">
    <source>
        <dbReference type="Google" id="ProtNLM"/>
    </source>
</evidence>
<evidence type="ECO:0000256" key="1">
    <source>
        <dbReference type="SAM" id="Phobius"/>
    </source>
</evidence>
<dbReference type="NCBIfam" id="TIGR03370">
    <property type="entry name" value="VPLPA-CTERM"/>
    <property type="match status" value="1"/>
</dbReference>
<feature type="signal peptide" evidence="2">
    <location>
        <begin position="1"/>
        <end position="20"/>
    </location>
</feature>
<gene>
    <name evidence="3" type="ORF">CCR87_12025</name>
</gene>
<evidence type="ECO:0000256" key="2">
    <source>
        <dbReference type="SAM" id="SignalP"/>
    </source>
</evidence>
<keyword evidence="2" id="KW-0732">Signal</keyword>
<keyword evidence="4" id="KW-1185">Reference proteome</keyword>
<dbReference type="AlphaFoldDB" id="A0A934TLJ2"/>
<keyword evidence="1" id="KW-1133">Transmembrane helix</keyword>
<dbReference type="EMBL" id="NHSD01000285">
    <property type="protein sequence ID" value="MBK5928045.1"/>
    <property type="molecule type" value="Genomic_DNA"/>
</dbReference>
<evidence type="ECO:0000313" key="4">
    <source>
        <dbReference type="Proteomes" id="UP000706333"/>
    </source>
</evidence>
<protein>
    <recommendedName>
        <fullName evidence="5">VPLPA-CTERM protein sorting domain-containing protein</fullName>
    </recommendedName>
</protein>
<name>A0A934TLJ2_9RHOB</name>
<comment type="caution">
    <text evidence="3">The sequence shown here is derived from an EMBL/GenBank/DDBJ whole genome shotgun (WGS) entry which is preliminary data.</text>
</comment>
<feature type="chain" id="PRO_5036728655" description="VPLPA-CTERM protein sorting domain-containing protein" evidence="2">
    <location>
        <begin position="21"/>
        <end position="237"/>
    </location>
</feature>
<keyword evidence="1" id="KW-0472">Membrane</keyword>
<sequence>MTVFRTISLAAVLAMGTAVAASASSVTLRYDGPTAGSGLTDFDNVNIQVTPAGSTGNALAGGFDFSELQGNEVLRNFVAWCMDLSANLNQGTRNYHESPSFITGVNELMGAGTRVQGLFDAVYHFVNPADRVQSTAFQLAIWEVIYDDDYSLTSGSFRAAGTGTNGADVEETARDWLDIAKGWSGTQKWSLTFYEASNPNQQNIGTASAIPLPAAGWLLLGGLGALGALARRRKATA</sequence>
<proteinExistence type="predicted"/>
<reference evidence="3" key="2">
    <citation type="journal article" date="2020" name="Microorganisms">
        <title>Osmotic Adaptation and Compatible Solute Biosynthesis of Phototrophic Bacteria as Revealed from Genome Analyses.</title>
        <authorList>
            <person name="Imhoff J.F."/>
            <person name="Rahn T."/>
            <person name="Kunzel S."/>
            <person name="Keller A."/>
            <person name="Neulinger S.C."/>
        </authorList>
    </citation>
    <scope>NUCLEOTIDE SEQUENCE</scope>
    <source>
        <strain evidence="3">LMG 28126</strain>
    </source>
</reference>
<evidence type="ECO:0000313" key="3">
    <source>
        <dbReference type="EMBL" id="MBK5928045.1"/>
    </source>
</evidence>
<dbReference type="Proteomes" id="UP000706333">
    <property type="component" value="Unassembled WGS sequence"/>
</dbReference>